<organism evidence="2">
    <name type="scientific">Medioppia subpectinata</name>
    <dbReference type="NCBI Taxonomy" id="1979941"/>
    <lineage>
        <taxon>Eukaryota</taxon>
        <taxon>Metazoa</taxon>
        <taxon>Ecdysozoa</taxon>
        <taxon>Arthropoda</taxon>
        <taxon>Chelicerata</taxon>
        <taxon>Arachnida</taxon>
        <taxon>Acari</taxon>
        <taxon>Acariformes</taxon>
        <taxon>Sarcoptiformes</taxon>
        <taxon>Oribatida</taxon>
        <taxon>Brachypylina</taxon>
        <taxon>Oppioidea</taxon>
        <taxon>Oppiidae</taxon>
        <taxon>Medioppia</taxon>
    </lineage>
</organism>
<accession>A0A7R9KBF5</accession>
<dbReference type="AlphaFoldDB" id="A0A7R9KBF5"/>
<dbReference type="Proteomes" id="UP000759131">
    <property type="component" value="Unassembled WGS sequence"/>
</dbReference>
<dbReference type="EMBL" id="CAJPIZ010000075">
    <property type="protein sequence ID" value="CAG2100324.1"/>
    <property type="molecule type" value="Genomic_DNA"/>
</dbReference>
<feature type="compositionally biased region" description="Basic and acidic residues" evidence="1">
    <location>
        <begin position="166"/>
        <end position="177"/>
    </location>
</feature>
<protein>
    <submittedName>
        <fullName evidence="2">Uncharacterized protein</fullName>
    </submittedName>
</protein>
<dbReference type="EMBL" id="OC854650">
    <property type="protein sequence ID" value="CAD7619894.1"/>
    <property type="molecule type" value="Genomic_DNA"/>
</dbReference>
<proteinExistence type="predicted"/>
<evidence type="ECO:0000256" key="1">
    <source>
        <dbReference type="SAM" id="MobiDB-lite"/>
    </source>
</evidence>
<keyword evidence="3" id="KW-1185">Reference proteome</keyword>
<evidence type="ECO:0000313" key="2">
    <source>
        <dbReference type="EMBL" id="CAD7619894.1"/>
    </source>
</evidence>
<gene>
    <name evidence="2" type="ORF">OSB1V03_LOCUS391</name>
</gene>
<sequence length="356" mass="40114">MMLTDGQKPTPKPKKAGPPGGPIKKRSFSDGEDKGILMTMFDGSVSFLENLRRQYKFGFSKDDRRRVSRVWFAITADIGTNTRVKRGADETEMKTNVDTAMDTDPDDKTLQVVGDGSVYMMVWKNKSYDGGRSYELIAEYQRHEETKMKNDFEGICDNCFNKKTPYKPEKTETKPSKPDPQPDDQSSDDTKSDDKPKPSPTTESKPESTTEEDFAPDPHELVNTTPPPIVDYPTDRDKNYPSNKDGTYGFVVQLTYGPNPELIRLRGKEMYYFNKVGNNIVFTNDMMPVKNNRMKLPPDITSAFREELSIAVMVALKQVQHLVGHREGGGHSRRQLLGALVVLDVPSFAGKYVANC</sequence>
<feature type="compositionally biased region" description="Basic and acidic residues" evidence="1">
    <location>
        <begin position="188"/>
        <end position="197"/>
    </location>
</feature>
<feature type="region of interest" description="Disordered" evidence="1">
    <location>
        <begin position="1"/>
        <end position="31"/>
    </location>
</feature>
<evidence type="ECO:0000313" key="3">
    <source>
        <dbReference type="Proteomes" id="UP000759131"/>
    </source>
</evidence>
<reference evidence="2" key="1">
    <citation type="submission" date="2020-11" db="EMBL/GenBank/DDBJ databases">
        <authorList>
            <person name="Tran Van P."/>
        </authorList>
    </citation>
    <scope>NUCLEOTIDE SEQUENCE</scope>
</reference>
<feature type="region of interest" description="Disordered" evidence="1">
    <location>
        <begin position="160"/>
        <end position="244"/>
    </location>
</feature>
<name>A0A7R9KBF5_9ACAR</name>